<organism evidence="14">
    <name type="scientific">uncultured Propionibacteriaceae bacterium</name>
    <dbReference type="NCBI Taxonomy" id="257457"/>
    <lineage>
        <taxon>Bacteria</taxon>
        <taxon>Bacillati</taxon>
        <taxon>Actinomycetota</taxon>
        <taxon>Actinomycetes</taxon>
        <taxon>Propionibacteriales</taxon>
        <taxon>Propionibacteriaceae</taxon>
        <taxon>environmental samples</taxon>
    </lineage>
</organism>
<evidence type="ECO:0000256" key="3">
    <source>
        <dbReference type="ARBA" id="ARBA00016943"/>
    </source>
</evidence>
<dbReference type="GO" id="GO:0004747">
    <property type="term" value="F:ribokinase activity"/>
    <property type="evidence" value="ECO:0007669"/>
    <property type="project" value="UniProtKB-UniRule"/>
</dbReference>
<keyword evidence="11 12" id="KW-0119">Carbohydrate metabolism</keyword>
<evidence type="ECO:0000256" key="2">
    <source>
        <dbReference type="ARBA" id="ARBA00012035"/>
    </source>
</evidence>
<evidence type="ECO:0000256" key="11">
    <source>
        <dbReference type="ARBA" id="ARBA00023277"/>
    </source>
</evidence>
<dbReference type="GO" id="GO:0005829">
    <property type="term" value="C:cytosol"/>
    <property type="evidence" value="ECO:0007669"/>
    <property type="project" value="TreeGrafter"/>
</dbReference>
<dbReference type="AlphaFoldDB" id="A0A6J4P0L0"/>
<feature type="binding site" evidence="12">
    <location>
        <position position="255"/>
    </location>
    <ligand>
        <name>K(+)</name>
        <dbReference type="ChEBI" id="CHEBI:29103"/>
    </ligand>
</feature>
<feature type="binding site" evidence="12">
    <location>
        <position position="147"/>
    </location>
    <ligand>
        <name>substrate</name>
    </ligand>
</feature>
<dbReference type="InterPro" id="IPR002139">
    <property type="entry name" value="Ribo/fructo_kinase"/>
</dbReference>
<keyword evidence="10 12" id="KW-0630">Potassium</keyword>
<evidence type="ECO:0000256" key="12">
    <source>
        <dbReference type="HAMAP-Rule" id="MF_01987"/>
    </source>
</evidence>
<feature type="binding site" evidence="12">
    <location>
        <position position="191"/>
    </location>
    <ligand>
        <name>ATP</name>
        <dbReference type="ChEBI" id="CHEBI:30616"/>
    </ligand>
</feature>
<keyword evidence="9 12" id="KW-0460">Magnesium</keyword>
<accession>A0A6J4P0L0</accession>
<comment type="pathway">
    <text evidence="12">Carbohydrate metabolism; D-ribose degradation; D-ribose 5-phosphate from beta-D-ribopyranose: step 2/2.</text>
</comment>
<comment type="caution">
    <text evidence="12">Lacks conserved residue(s) required for the propagation of feature annotation.</text>
</comment>
<dbReference type="Pfam" id="PF00294">
    <property type="entry name" value="PfkB"/>
    <property type="match status" value="1"/>
</dbReference>
<evidence type="ECO:0000313" key="14">
    <source>
        <dbReference type="EMBL" id="CAA9402748.1"/>
    </source>
</evidence>
<dbReference type="InterPro" id="IPR002173">
    <property type="entry name" value="Carboh/pur_kinase_PfkB_CS"/>
</dbReference>
<dbReference type="SUPFAM" id="SSF53613">
    <property type="entry name" value="Ribokinase-like"/>
    <property type="match status" value="1"/>
</dbReference>
<keyword evidence="7 12" id="KW-0418">Kinase</keyword>
<dbReference type="GO" id="GO:0046872">
    <property type="term" value="F:metal ion binding"/>
    <property type="evidence" value="ECO:0007669"/>
    <property type="project" value="UniProtKB-KW"/>
</dbReference>
<keyword evidence="12" id="KW-0963">Cytoplasm</keyword>
<comment type="catalytic activity">
    <reaction evidence="12">
        <text>D-ribose + ATP = D-ribose 5-phosphate + ADP + H(+)</text>
        <dbReference type="Rhea" id="RHEA:13697"/>
        <dbReference type="ChEBI" id="CHEBI:15378"/>
        <dbReference type="ChEBI" id="CHEBI:30616"/>
        <dbReference type="ChEBI" id="CHEBI:47013"/>
        <dbReference type="ChEBI" id="CHEBI:78346"/>
        <dbReference type="ChEBI" id="CHEBI:456216"/>
        <dbReference type="EC" id="2.7.1.15"/>
    </reaction>
</comment>
<keyword evidence="5 12" id="KW-0479">Metal-binding</keyword>
<feature type="binding site" evidence="12">
    <location>
        <begin position="258"/>
        <end position="259"/>
    </location>
    <ligand>
        <name>ATP</name>
        <dbReference type="ChEBI" id="CHEBI:30616"/>
    </ligand>
</feature>
<proteinExistence type="inferred from homology"/>
<evidence type="ECO:0000256" key="4">
    <source>
        <dbReference type="ARBA" id="ARBA00022679"/>
    </source>
</evidence>
<dbReference type="EC" id="2.7.1.15" evidence="2 12"/>
<feature type="active site" description="Proton acceptor" evidence="12">
    <location>
        <position position="259"/>
    </location>
</feature>
<protein>
    <recommendedName>
        <fullName evidence="3 12">Ribokinase</fullName>
        <shortName evidence="12">RK</shortName>
        <ecNumber evidence="2 12">2.7.1.15</ecNumber>
    </recommendedName>
</protein>
<feature type="binding site" evidence="12">
    <location>
        <begin position="17"/>
        <end position="19"/>
    </location>
    <ligand>
        <name>substrate</name>
    </ligand>
</feature>
<comment type="subcellular location">
    <subcellularLocation>
        <location evidence="12">Cytoplasm</location>
    </subcellularLocation>
</comment>
<dbReference type="HAMAP" id="MF_01987">
    <property type="entry name" value="Ribokinase"/>
    <property type="match status" value="1"/>
</dbReference>
<comment type="subunit">
    <text evidence="12">Homodimer.</text>
</comment>
<feature type="binding site" evidence="12">
    <location>
        <begin position="45"/>
        <end position="49"/>
    </location>
    <ligand>
        <name>substrate</name>
    </ligand>
</feature>
<dbReference type="PANTHER" id="PTHR10584">
    <property type="entry name" value="SUGAR KINASE"/>
    <property type="match status" value="1"/>
</dbReference>
<dbReference type="InterPro" id="IPR029056">
    <property type="entry name" value="Ribokinase-like"/>
</dbReference>
<dbReference type="InterPro" id="IPR011877">
    <property type="entry name" value="Ribokinase"/>
</dbReference>
<feature type="binding site" evidence="12">
    <location>
        <position position="253"/>
    </location>
    <ligand>
        <name>K(+)</name>
        <dbReference type="ChEBI" id="CHEBI:29103"/>
    </ligand>
</feature>
<dbReference type="Gene3D" id="3.40.1190.20">
    <property type="match status" value="1"/>
</dbReference>
<dbReference type="PROSITE" id="PS00584">
    <property type="entry name" value="PFKB_KINASES_2"/>
    <property type="match status" value="1"/>
</dbReference>
<feature type="binding site" evidence="12">
    <location>
        <position position="298"/>
    </location>
    <ligand>
        <name>K(+)</name>
        <dbReference type="ChEBI" id="CHEBI:29103"/>
    </ligand>
</feature>
<dbReference type="PRINTS" id="PR00990">
    <property type="entry name" value="RIBOKINASE"/>
</dbReference>
<dbReference type="PANTHER" id="PTHR10584:SF166">
    <property type="entry name" value="RIBOKINASE"/>
    <property type="match status" value="1"/>
</dbReference>
<comment type="similarity">
    <text evidence="12">Belongs to the carbohydrate kinase PfkB family. Ribokinase subfamily.</text>
</comment>
<comment type="cofactor">
    <cofactor evidence="12">
        <name>Mg(2+)</name>
        <dbReference type="ChEBI" id="CHEBI:18420"/>
    </cofactor>
    <text evidence="12">Requires a divalent cation, most likely magnesium in vivo, as an electrophilic catalyst to aid phosphoryl group transfer. It is the chelate of the metal and the nucleotide that is the actual substrate.</text>
</comment>
<evidence type="ECO:0000256" key="10">
    <source>
        <dbReference type="ARBA" id="ARBA00022958"/>
    </source>
</evidence>
<comment type="function">
    <text evidence="12">Catalyzes the phosphorylation of ribose at O-5 in a reaction requiring ATP and magnesium. The resulting D-ribose-5-phosphate can then be used either for sythesis of nucleotides, histidine, and tryptophan, or as a component of the pentose phosphate pathway.</text>
</comment>
<keyword evidence="6 12" id="KW-0547">Nucleotide-binding</keyword>
<evidence type="ECO:0000256" key="8">
    <source>
        <dbReference type="ARBA" id="ARBA00022840"/>
    </source>
</evidence>
<evidence type="ECO:0000256" key="9">
    <source>
        <dbReference type="ARBA" id="ARBA00022842"/>
    </source>
</evidence>
<comment type="similarity">
    <text evidence="1">Belongs to the carbohydrate kinase pfkB family.</text>
</comment>
<feature type="binding site" evidence="12">
    <location>
        <begin position="226"/>
        <end position="231"/>
    </location>
    <ligand>
        <name>ATP</name>
        <dbReference type="ChEBI" id="CHEBI:30616"/>
    </ligand>
</feature>
<feature type="domain" description="Carbohydrate kinase PfkB" evidence="13">
    <location>
        <begin position="10"/>
        <end position="301"/>
    </location>
</feature>
<gene>
    <name evidence="12" type="primary">rbsK</name>
    <name evidence="14" type="ORF">AVDCRST_MAG75-2242</name>
</gene>
<sequence length="321" mass="32700">MTRATGSPPVIVVGSANQDYIYRLAVPPGIGETVLARSLLKQPGGKGANQAVAAARLHGNVSFVACVGDDDDGASLIRELRSEGVDTSNVEIIHQGRTGLALVAVYDSGDNAITVIPGSNFSLTAGRVSATVSRIASAGGVMVVQAELQTEIIGAAIRTAEDSGVRAIFNLAPYQPLPADLLAICDPLVVNETEASSLVGWPVRDPSSAARAAKQLRHLTRSAVITLGAAGAYFIDRESTGHVPAPIASRVVDTTGAGDAFVGALATFLARGESFRKAVHVGVLAGTFAVGSPGAQSSYPTLADLNLVAPGPARGRSATVS</sequence>
<evidence type="ECO:0000256" key="1">
    <source>
        <dbReference type="ARBA" id="ARBA00005380"/>
    </source>
</evidence>
<reference evidence="14" key="1">
    <citation type="submission" date="2020-02" db="EMBL/GenBank/DDBJ databases">
        <authorList>
            <person name="Meier V. D."/>
        </authorList>
    </citation>
    <scope>NUCLEOTIDE SEQUENCE</scope>
    <source>
        <strain evidence="14">AVDCRST_MAG75</strain>
    </source>
</reference>
<comment type="activity regulation">
    <text evidence="12">Activated by a monovalent cation that binds near, but not in, the active site. The most likely occupant of the site in vivo is potassium. Ion binding induces a conformational change that may alter substrate affinity.</text>
</comment>
<keyword evidence="4 12" id="KW-0808">Transferase</keyword>
<evidence type="ECO:0000259" key="13">
    <source>
        <dbReference type="Pfam" id="PF00294"/>
    </source>
</evidence>
<dbReference type="UniPathway" id="UPA00916">
    <property type="reaction ID" value="UER00889"/>
</dbReference>
<dbReference type="EMBL" id="CADCUO010000151">
    <property type="protein sequence ID" value="CAA9402748.1"/>
    <property type="molecule type" value="Genomic_DNA"/>
</dbReference>
<evidence type="ECO:0000256" key="5">
    <source>
        <dbReference type="ARBA" id="ARBA00022723"/>
    </source>
</evidence>
<dbReference type="GO" id="GO:0019303">
    <property type="term" value="P:D-ribose catabolic process"/>
    <property type="evidence" value="ECO:0007669"/>
    <property type="project" value="UniProtKB-UniRule"/>
</dbReference>
<feature type="binding site" evidence="12">
    <location>
        <position position="292"/>
    </location>
    <ligand>
        <name>K(+)</name>
        <dbReference type="ChEBI" id="CHEBI:29103"/>
    </ligand>
</feature>
<feature type="binding site" evidence="12">
    <location>
        <position position="289"/>
    </location>
    <ligand>
        <name>K(+)</name>
        <dbReference type="ChEBI" id="CHEBI:29103"/>
    </ligand>
</feature>
<evidence type="ECO:0000256" key="7">
    <source>
        <dbReference type="ARBA" id="ARBA00022777"/>
    </source>
</evidence>
<dbReference type="CDD" id="cd01174">
    <property type="entry name" value="ribokinase"/>
    <property type="match status" value="1"/>
</dbReference>
<feature type="binding site" evidence="12">
    <location>
        <position position="259"/>
    </location>
    <ligand>
        <name>substrate</name>
    </ligand>
</feature>
<keyword evidence="8 12" id="KW-0067">ATP-binding</keyword>
<feature type="binding site" evidence="12">
    <location>
        <position position="294"/>
    </location>
    <ligand>
        <name>K(+)</name>
        <dbReference type="ChEBI" id="CHEBI:29103"/>
    </ligand>
</feature>
<dbReference type="InterPro" id="IPR011611">
    <property type="entry name" value="PfkB_dom"/>
</dbReference>
<evidence type="ECO:0000256" key="6">
    <source>
        <dbReference type="ARBA" id="ARBA00022741"/>
    </source>
</evidence>
<dbReference type="GO" id="GO:0005524">
    <property type="term" value="F:ATP binding"/>
    <property type="evidence" value="ECO:0007669"/>
    <property type="project" value="UniProtKB-UniRule"/>
</dbReference>
<name>A0A6J4P0L0_9ACTN</name>